<comment type="caution">
    <text evidence="1">The sequence shown here is derived from an EMBL/GenBank/DDBJ whole genome shotgun (WGS) entry which is preliminary data.</text>
</comment>
<reference evidence="1 2" key="1">
    <citation type="submission" date="2024-06" db="EMBL/GenBank/DDBJ databases">
        <title>Genomic Encyclopedia of Type Strains, Phase IV (KMG-IV): sequencing the most valuable type-strain genomes for metagenomic binning, comparative biology and taxonomic classification.</title>
        <authorList>
            <person name="Goeker M."/>
        </authorList>
    </citation>
    <scope>NUCLEOTIDE SEQUENCE [LARGE SCALE GENOMIC DNA]</scope>
    <source>
        <strain evidence="1 2">DSM 21331</strain>
    </source>
</reference>
<name>A0ABV2L5U9_9HYPH</name>
<dbReference type="EMBL" id="JBEPMM010000003">
    <property type="protein sequence ID" value="MET3692240.1"/>
    <property type="molecule type" value="Genomic_DNA"/>
</dbReference>
<accession>A0ABV2L5U9</accession>
<protein>
    <submittedName>
        <fullName evidence="1">Uncharacterized protein</fullName>
    </submittedName>
</protein>
<evidence type="ECO:0000313" key="1">
    <source>
        <dbReference type="EMBL" id="MET3692240.1"/>
    </source>
</evidence>
<dbReference type="RefSeq" id="WP_238282795.1">
    <property type="nucleotide sequence ID" value="NZ_BPQL01000199.1"/>
</dbReference>
<organism evidence="1 2">
    <name type="scientific">Methylobacterium goesingense</name>
    <dbReference type="NCBI Taxonomy" id="243690"/>
    <lineage>
        <taxon>Bacteria</taxon>
        <taxon>Pseudomonadati</taxon>
        <taxon>Pseudomonadota</taxon>
        <taxon>Alphaproteobacteria</taxon>
        <taxon>Hyphomicrobiales</taxon>
        <taxon>Methylobacteriaceae</taxon>
        <taxon>Methylobacterium</taxon>
    </lineage>
</organism>
<proteinExistence type="predicted"/>
<dbReference type="Proteomes" id="UP001549145">
    <property type="component" value="Unassembled WGS sequence"/>
</dbReference>
<evidence type="ECO:0000313" key="2">
    <source>
        <dbReference type="Proteomes" id="UP001549145"/>
    </source>
</evidence>
<gene>
    <name evidence="1" type="ORF">ABID43_001771</name>
</gene>
<sequence>MTFFIGIAGPWLVVATLALLSINRERDLAVEHAVRSAAPDGASSQSVAHSAYLA</sequence>
<keyword evidence="2" id="KW-1185">Reference proteome</keyword>